<dbReference type="GO" id="GO:0005886">
    <property type="term" value="C:plasma membrane"/>
    <property type="evidence" value="ECO:0007669"/>
    <property type="project" value="UniProtKB-SubCell"/>
</dbReference>
<evidence type="ECO:0000259" key="11">
    <source>
        <dbReference type="Pfam" id="PF03033"/>
    </source>
</evidence>
<comment type="pathway">
    <text evidence="10">Cell wall biogenesis; peptidoglycan biosynthesis.</text>
</comment>
<comment type="function">
    <text evidence="10">Cell wall formation. Catalyzes the transfer of a GlcNAc subunit on undecaprenyl-pyrophosphoryl-MurNAc-pentapeptide (lipid intermediate I) to form undecaprenyl-pyrophosphoryl-MurNAc-(pentapeptide)GlcNAc (lipid intermediate II).</text>
</comment>
<gene>
    <name evidence="10 13" type="primary">murG</name>
    <name evidence="13" type="ORF">NCTC11190_02248</name>
</gene>
<evidence type="ECO:0000256" key="1">
    <source>
        <dbReference type="ARBA" id="ARBA00022475"/>
    </source>
</evidence>
<comment type="catalytic activity">
    <reaction evidence="10">
        <text>di-trans,octa-cis-undecaprenyl diphospho-N-acetyl-alpha-D-muramoyl-L-alanyl-D-glutamyl-meso-2,6-diaminopimeloyl-D-alanyl-D-alanine + UDP-N-acetyl-alpha-D-glucosamine = di-trans,octa-cis-undecaprenyl diphospho-[N-acetyl-alpha-D-glucosaminyl-(1-&gt;4)]-N-acetyl-alpha-D-muramoyl-L-alanyl-D-glutamyl-meso-2,6-diaminopimeloyl-D-alanyl-D-alanine + UDP + H(+)</text>
        <dbReference type="Rhea" id="RHEA:31227"/>
        <dbReference type="ChEBI" id="CHEBI:15378"/>
        <dbReference type="ChEBI" id="CHEBI:57705"/>
        <dbReference type="ChEBI" id="CHEBI:58223"/>
        <dbReference type="ChEBI" id="CHEBI:61387"/>
        <dbReference type="ChEBI" id="CHEBI:61388"/>
        <dbReference type="EC" id="2.4.1.227"/>
    </reaction>
</comment>
<sequence>MNSMNDKPLRVIISGGGTAGHIYPAVSVADALRAELGDDGVRILFVGAEGKMEMERVPQAGYEIVGLPVAGLQRRHLISGANLALPFKVMRSLRQARRIVKEFRPDVAAGFGGYASAPVLWAAQRMGIPTVIQEQNSYAGLTNRLLSKRAKTICTAYDGMERFFPASKIVRTGNPLRGRFAGLAAPSAAVLREACDHFGFAAEAGKKTLLVVGGSLGTRTLNQCMLRWLDALEGRDDVQVIWQNGKYYEPQIAEAIAARPGGLPANVWRGAFVERMDLAYALADVVVARAGACTVSELELVGRPVIFVPSPNVAEDHQTRNAQALAAKEAALVVRDDEAAERVVPLALELLADDGRRARMVANISAMGRPDAARDVAKQVIETAKRYGER</sequence>
<evidence type="ECO:0000313" key="13">
    <source>
        <dbReference type="EMBL" id="SUE35006.1"/>
    </source>
</evidence>
<organism evidence="13 14">
    <name type="scientific">Rikenella microfusus</name>
    <dbReference type="NCBI Taxonomy" id="28139"/>
    <lineage>
        <taxon>Bacteria</taxon>
        <taxon>Pseudomonadati</taxon>
        <taxon>Bacteroidota</taxon>
        <taxon>Bacteroidia</taxon>
        <taxon>Bacteroidales</taxon>
        <taxon>Rikenellaceae</taxon>
        <taxon>Rikenella</taxon>
    </lineage>
</organism>
<dbReference type="InterPro" id="IPR006009">
    <property type="entry name" value="GlcNAc_MurG"/>
</dbReference>
<dbReference type="PANTHER" id="PTHR21015">
    <property type="entry name" value="UDP-N-ACETYLGLUCOSAMINE--N-ACETYLMURAMYL-(PENTAPEPTIDE) PYROPHOSPHORYL-UNDECAPRENOL N-ACETYLGLUCOSAMINE TRANSFERASE 1"/>
    <property type="match status" value="1"/>
</dbReference>
<keyword evidence="5 10" id="KW-0133">Cell shape</keyword>
<keyword evidence="2 10" id="KW-0132">Cell division</keyword>
<dbReference type="EC" id="2.4.1.227" evidence="10"/>
<accession>A0A379MUE0</accession>
<comment type="subcellular location">
    <subcellularLocation>
        <location evidence="10">Cell membrane</location>
        <topology evidence="10">Peripheral membrane protein</topology>
        <orientation evidence="10">Cytoplasmic side</orientation>
    </subcellularLocation>
</comment>
<dbReference type="AlphaFoldDB" id="A0A379MUE0"/>
<keyword evidence="6 10" id="KW-0573">Peptidoglycan synthesis</keyword>
<evidence type="ECO:0000256" key="10">
    <source>
        <dbReference type="HAMAP-Rule" id="MF_00033"/>
    </source>
</evidence>
<keyword evidence="14" id="KW-1185">Reference proteome</keyword>
<feature type="domain" description="Glycosyl transferase family 28 C-terminal" evidence="12">
    <location>
        <begin position="208"/>
        <end position="374"/>
    </location>
</feature>
<reference evidence="13 14" key="1">
    <citation type="submission" date="2018-06" db="EMBL/GenBank/DDBJ databases">
        <authorList>
            <consortium name="Pathogen Informatics"/>
            <person name="Doyle S."/>
        </authorList>
    </citation>
    <scope>NUCLEOTIDE SEQUENCE [LARGE SCALE GENOMIC DNA]</scope>
    <source>
        <strain evidence="13 14">NCTC11190</strain>
    </source>
</reference>
<dbReference type="Proteomes" id="UP000255233">
    <property type="component" value="Unassembled WGS sequence"/>
</dbReference>
<dbReference type="NCBIfam" id="TIGR01133">
    <property type="entry name" value="murG"/>
    <property type="match status" value="1"/>
</dbReference>
<dbReference type="GO" id="GO:0008360">
    <property type="term" value="P:regulation of cell shape"/>
    <property type="evidence" value="ECO:0007669"/>
    <property type="project" value="UniProtKB-KW"/>
</dbReference>
<feature type="binding site" evidence="10">
    <location>
        <begin position="18"/>
        <end position="20"/>
    </location>
    <ligand>
        <name>UDP-N-acetyl-alpha-D-glucosamine</name>
        <dbReference type="ChEBI" id="CHEBI:57705"/>
    </ligand>
</feature>
<evidence type="ECO:0000259" key="12">
    <source>
        <dbReference type="Pfam" id="PF04101"/>
    </source>
</evidence>
<dbReference type="EMBL" id="UGVL01000001">
    <property type="protein sequence ID" value="SUE35006.1"/>
    <property type="molecule type" value="Genomic_DNA"/>
</dbReference>
<feature type="binding site" evidence="10">
    <location>
        <position position="177"/>
    </location>
    <ligand>
        <name>UDP-N-acetyl-alpha-D-glucosamine</name>
        <dbReference type="ChEBI" id="CHEBI:57705"/>
    </ligand>
</feature>
<feature type="binding site" evidence="10">
    <location>
        <position position="318"/>
    </location>
    <ligand>
        <name>UDP-N-acetyl-alpha-D-glucosamine</name>
        <dbReference type="ChEBI" id="CHEBI:57705"/>
    </ligand>
</feature>
<feature type="binding site" evidence="10">
    <location>
        <position position="136"/>
    </location>
    <ligand>
        <name>UDP-N-acetyl-alpha-D-glucosamine</name>
        <dbReference type="ChEBI" id="CHEBI:57705"/>
    </ligand>
</feature>
<feature type="domain" description="Glycosyltransferase family 28 N-terminal" evidence="11">
    <location>
        <begin position="11"/>
        <end position="154"/>
    </location>
</feature>
<comment type="similarity">
    <text evidence="10">Belongs to the glycosyltransferase 28 family. MurG subfamily.</text>
</comment>
<evidence type="ECO:0000313" key="14">
    <source>
        <dbReference type="Proteomes" id="UP000255233"/>
    </source>
</evidence>
<dbReference type="SUPFAM" id="SSF53756">
    <property type="entry name" value="UDP-Glycosyltransferase/glycogen phosphorylase"/>
    <property type="match status" value="1"/>
</dbReference>
<dbReference type="Pfam" id="PF04101">
    <property type="entry name" value="Glyco_tran_28_C"/>
    <property type="match status" value="1"/>
</dbReference>
<dbReference type="GO" id="GO:0051991">
    <property type="term" value="F:UDP-N-acetyl-D-glucosamine:N-acetylmuramoyl-L-alanyl-D-glutamyl-meso-2,6-diaminopimelyl-D-alanyl-D-alanine-diphosphoundecaprenol 4-beta-N-acetylglucosaminlytransferase activity"/>
    <property type="evidence" value="ECO:0007669"/>
    <property type="project" value="RHEA"/>
</dbReference>
<dbReference type="InterPro" id="IPR007235">
    <property type="entry name" value="Glyco_trans_28_C"/>
</dbReference>
<evidence type="ECO:0000256" key="5">
    <source>
        <dbReference type="ARBA" id="ARBA00022960"/>
    </source>
</evidence>
<keyword evidence="7 10" id="KW-0472">Membrane</keyword>
<dbReference type="GO" id="GO:0051301">
    <property type="term" value="P:cell division"/>
    <property type="evidence" value="ECO:0007669"/>
    <property type="project" value="UniProtKB-KW"/>
</dbReference>
<evidence type="ECO:0000256" key="9">
    <source>
        <dbReference type="ARBA" id="ARBA00023316"/>
    </source>
</evidence>
<protein>
    <recommendedName>
        <fullName evidence="10">UDP-N-acetylglucosamine--N-acetylmuramyl-(pentapeptide) pyrophosphoryl-undecaprenol N-acetylglucosamine transferase</fullName>
        <ecNumber evidence="10">2.4.1.227</ecNumber>
    </recommendedName>
    <alternativeName>
        <fullName evidence="10">Undecaprenyl-PP-MurNAc-pentapeptide-UDPGlcNAc GlcNAc transferase</fullName>
    </alternativeName>
</protein>
<keyword evidence="4 10" id="KW-0808">Transferase</keyword>
<evidence type="ECO:0000256" key="7">
    <source>
        <dbReference type="ARBA" id="ARBA00023136"/>
    </source>
</evidence>
<dbReference type="CDD" id="cd03785">
    <property type="entry name" value="GT28_MurG"/>
    <property type="match status" value="1"/>
</dbReference>
<keyword evidence="1 10" id="KW-1003">Cell membrane</keyword>
<dbReference type="InterPro" id="IPR004276">
    <property type="entry name" value="GlycoTrans_28_N"/>
</dbReference>
<evidence type="ECO:0000256" key="2">
    <source>
        <dbReference type="ARBA" id="ARBA00022618"/>
    </source>
</evidence>
<evidence type="ECO:0000256" key="8">
    <source>
        <dbReference type="ARBA" id="ARBA00023306"/>
    </source>
</evidence>
<dbReference type="OrthoDB" id="9808936at2"/>
<dbReference type="UniPathway" id="UPA00219"/>
<keyword evidence="9 10" id="KW-0961">Cell wall biogenesis/degradation</keyword>
<dbReference type="STRING" id="880526.GCA_000427365_01572"/>
<evidence type="ECO:0000256" key="6">
    <source>
        <dbReference type="ARBA" id="ARBA00022984"/>
    </source>
</evidence>
<evidence type="ECO:0000256" key="3">
    <source>
        <dbReference type="ARBA" id="ARBA00022676"/>
    </source>
</evidence>
<dbReference type="Pfam" id="PF03033">
    <property type="entry name" value="Glyco_transf_28"/>
    <property type="match status" value="1"/>
</dbReference>
<dbReference type="GO" id="GO:0071555">
    <property type="term" value="P:cell wall organization"/>
    <property type="evidence" value="ECO:0007669"/>
    <property type="project" value="UniProtKB-KW"/>
</dbReference>
<dbReference type="GO" id="GO:0009252">
    <property type="term" value="P:peptidoglycan biosynthetic process"/>
    <property type="evidence" value="ECO:0007669"/>
    <property type="project" value="UniProtKB-UniRule"/>
</dbReference>
<dbReference type="GO" id="GO:0005975">
    <property type="term" value="P:carbohydrate metabolic process"/>
    <property type="evidence" value="ECO:0007669"/>
    <property type="project" value="InterPro"/>
</dbReference>
<dbReference type="HAMAP" id="MF_00033">
    <property type="entry name" value="MurG"/>
    <property type="match status" value="1"/>
</dbReference>
<comment type="caution">
    <text evidence="10">Lacks conserved residue(s) required for the propagation of feature annotation.</text>
</comment>
<dbReference type="Gene3D" id="3.40.50.2000">
    <property type="entry name" value="Glycogen Phosphorylase B"/>
    <property type="match status" value="2"/>
</dbReference>
<name>A0A379MUE0_9BACT</name>
<dbReference type="GO" id="GO:0050511">
    <property type="term" value="F:undecaprenyldiphospho-muramoylpentapeptide beta-N-acetylglucosaminyltransferase activity"/>
    <property type="evidence" value="ECO:0007669"/>
    <property type="project" value="UniProtKB-UniRule"/>
</dbReference>
<keyword evidence="3 10" id="KW-0328">Glycosyltransferase</keyword>
<feature type="binding site" evidence="10">
    <location>
        <position position="215"/>
    </location>
    <ligand>
        <name>UDP-N-acetyl-alpha-D-glucosamine</name>
        <dbReference type="ChEBI" id="CHEBI:57705"/>
    </ligand>
</feature>
<dbReference type="PANTHER" id="PTHR21015:SF22">
    <property type="entry name" value="GLYCOSYLTRANSFERASE"/>
    <property type="match status" value="1"/>
</dbReference>
<proteinExistence type="inferred from homology"/>
<keyword evidence="8 10" id="KW-0131">Cell cycle</keyword>
<evidence type="ECO:0000256" key="4">
    <source>
        <dbReference type="ARBA" id="ARBA00022679"/>
    </source>
</evidence>